<dbReference type="RefSeq" id="WP_129046041.1">
    <property type="nucleotide sequence ID" value="NZ_SDHX01000001.1"/>
</dbReference>
<keyword evidence="2" id="KW-1185">Reference proteome</keyword>
<proteinExistence type="predicted"/>
<reference evidence="1 2" key="1">
    <citation type="submission" date="2019-01" db="EMBL/GenBank/DDBJ databases">
        <title>Lacunisphaera sp. strain TWA-58.</title>
        <authorList>
            <person name="Chen W.-M."/>
        </authorList>
    </citation>
    <scope>NUCLEOTIDE SEQUENCE [LARGE SCALE GENOMIC DNA]</scope>
    <source>
        <strain evidence="1 2">TWA-58</strain>
    </source>
</reference>
<sequence>MNHRLFRTLVLATSLGFLVGCQTVERRIQEKPEVFYKLDRETQDKILQGIIDIGYNEDMVYLALGKADEQRERVTENGRTVTWIYNTYYTRYDGRDQVGYHRRVYYDPLLRSYRVHYRPVFADTYREEKEERIRITFQGGRVTEIEQAKD</sequence>
<dbReference type="OrthoDB" id="193751at2"/>
<dbReference type="AlphaFoldDB" id="A0A4Q1C705"/>
<gene>
    <name evidence="1" type="ORF">ESB00_01915</name>
</gene>
<evidence type="ECO:0000313" key="2">
    <source>
        <dbReference type="Proteomes" id="UP000290218"/>
    </source>
</evidence>
<evidence type="ECO:0000313" key="1">
    <source>
        <dbReference type="EMBL" id="RXK54677.1"/>
    </source>
</evidence>
<name>A0A4Q1C705_9BACT</name>
<dbReference type="Proteomes" id="UP000290218">
    <property type="component" value="Unassembled WGS sequence"/>
</dbReference>
<protein>
    <submittedName>
        <fullName evidence="1">Uncharacterized protein</fullName>
    </submittedName>
</protein>
<organism evidence="1 2">
    <name type="scientific">Oleiharenicola lentus</name>
    <dbReference type="NCBI Taxonomy" id="2508720"/>
    <lineage>
        <taxon>Bacteria</taxon>
        <taxon>Pseudomonadati</taxon>
        <taxon>Verrucomicrobiota</taxon>
        <taxon>Opitutia</taxon>
        <taxon>Opitutales</taxon>
        <taxon>Opitutaceae</taxon>
        <taxon>Oleiharenicola</taxon>
    </lineage>
</organism>
<dbReference type="PROSITE" id="PS51257">
    <property type="entry name" value="PROKAR_LIPOPROTEIN"/>
    <property type="match status" value="1"/>
</dbReference>
<dbReference type="EMBL" id="SDHX01000001">
    <property type="protein sequence ID" value="RXK54677.1"/>
    <property type="molecule type" value="Genomic_DNA"/>
</dbReference>
<comment type="caution">
    <text evidence="1">The sequence shown here is derived from an EMBL/GenBank/DDBJ whole genome shotgun (WGS) entry which is preliminary data.</text>
</comment>
<accession>A0A4Q1C705</accession>